<gene>
    <name evidence="2" type="ORF">Hamer_G005303</name>
</gene>
<keyword evidence="3" id="KW-1185">Reference proteome</keyword>
<evidence type="ECO:0000259" key="1">
    <source>
        <dbReference type="Pfam" id="PF00472"/>
    </source>
</evidence>
<dbReference type="GO" id="GO:0003747">
    <property type="term" value="F:translation release factor activity"/>
    <property type="evidence" value="ECO:0007669"/>
    <property type="project" value="InterPro"/>
</dbReference>
<dbReference type="GO" id="GO:0005739">
    <property type="term" value="C:mitochondrion"/>
    <property type="evidence" value="ECO:0007669"/>
    <property type="project" value="TreeGrafter"/>
</dbReference>
<dbReference type="InterPro" id="IPR052405">
    <property type="entry name" value="Mito_Transl_Release_Factor"/>
</dbReference>
<evidence type="ECO:0000313" key="3">
    <source>
        <dbReference type="Proteomes" id="UP000747542"/>
    </source>
</evidence>
<evidence type="ECO:0000313" key="2">
    <source>
        <dbReference type="EMBL" id="KAG7166999.1"/>
    </source>
</evidence>
<dbReference type="Proteomes" id="UP000747542">
    <property type="component" value="Unassembled WGS sequence"/>
</dbReference>
<name>A0A8J5MXV0_HOMAM</name>
<dbReference type="OrthoDB" id="277888at2759"/>
<comment type="caution">
    <text evidence="2">The sequence shown here is derived from an EMBL/GenBank/DDBJ whole genome shotgun (WGS) entry which is preliminary data.</text>
</comment>
<dbReference type="EMBL" id="JAHLQT010021845">
    <property type="protein sequence ID" value="KAG7166999.1"/>
    <property type="molecule type" value="Genomic_DNA"/>
</dbReference>
<dbReference type="PANTHER" id="PTHR46203:SF1">
    <property type="entry name" value="MITOCHONDRIAL TRANSLATION RELEASE FACTOR IN RESCUE"/>
    <property type="match status" value="1"/>
</dbReference>
<reference evidence="2" key="1">
    <citation type="journal article" date="2021" name="Sci. Adv.">
        <title>The American lobster genome reveals insights on longevity, neural, and immune adaptations.</title>
        <authorList>
            <person name="Polinski J.M."/>
            <person name="Zimin A.V."/>
            <person name="Clark K.F."/>
            <person name="Kohn A.B."/>
            <person name="Sadowski N."/>
            <person name="Timp W."/>
            <person name="Ptitsyn A."/>
            <person name="Khanna P."/>
            <person name="Romanova D.Y."/>
            <person name="Williams P."/>
            <person name="Greenwood S.J."/>
            <person name="Moroz L.L."/>
            <person name="Walt D.R."/>
            <person name="Bodnar A.G."/>
        </authorList>
    </citation>
    <scope>NUCLEOTIDE SEQUENCE</scope>
    <source>
        <strain evidence="2">GMGI-L3</strain>
    </source>
</reference>
<dbReference type="AlphaFoldDB" id="A0A8J5MXV0"/>
<dbReference type="Pfam" id="PF00472">
    <property type="entry name" value="RF-1"/>
    <property type="match status" value="1"/>
</dbReference>
<feature type="domain" description="Prokaryotic-type class I peptide chain release factors" evidence="1">
    <location>
        <begin position="112"/>
        <end position="205"/>
    </location>
</feature>
<organism evidence="2 3">
    <name type="scientific">Homarus americanus</name>
    <name type="common">American lobster</name>
    <dbReference type="NCBI Taxonomy" id="6706"/>
    <lineage>
        <taxon>Eukaryota</taxon>
        <taxon>Metazoa</taxon>
        <taxon>Ecdysozoa</taxon>
        <taxon>Arthropoda</taxon>
        <taxon>Crustacea</taxon>
        <taxon>Multicrustacea</taxon>
        <taxon>Malacostraca</taxon>
        <taxon>Eumalacostraca</taxon>
        <taxon>Eucarida</taxon>
        <taxon>Decapoda</taxon>
        <taxon>Pleocyemata</taxon>
        <taxon>Astacidea</taxon>
        <taxon>Nephropoidea</taxon>
        <taxon>Nephropidae</taxon>
        <taxon>Homarus</taxon>
    </lineage>
</organism>
<sequence>MLIQNLLKVNQNQIRCGHRFTSWLLKMNKISTINPFICLCFSNFTTKYNLSGKDYLMRANKESSYLYRRHFQILIKRPNLSSVINVSYALHGFHTSNFNLDKMIDRSRVPLLNEDDLEESFVRGSGPGGQSVNKTSSACMLKHIPTGIVVKCHEDRSLLRNRKKARQLMIKKLDVHFNGEMSVEAQLKKIQDAKNIKLQQKSVKREMMKKSWKEREGIE</sequence>
<proteinExistence type="predicted"/>
<dbReference type="PANTHER" id="PTHR46203">
    <property type="entry name" value="PROBABLE PEPTIDE CHAIN RELEASE FACTOR C12ORF65"/>
    <property type="match status" value="1"/>
</dbReference>
<accession>A0A8J5MXV0</accession>
<dbReference type="InterPro" id="IPR000352">
    <property type="entry name" value="Pep_chain_release_fac_I"/>
</dbReference>
<protein>
    <submittedName>
        <fullName evidence="2">Peptide chain release factor C12orf65-like</fullName>
    </submittedName>
</protein>